<keyword evidence="2" id="KW-1185">Reference proteome</keyword>
<gene>
    <name evidence="1" type="ORF">POPTR_019G087600</name>
</gene>
<protein>
    <submittedName>
        <fullName evidence="1">Uncharacterized protein</fullName>
    </submittedName>
</protein>
<proteinExistence type="predicted"/>
<dbReference type="InParanoid" id="A0A2K1WRQ0"/>
<dbReference type="Proteomes" id="UP000006729">
    <property type="component" value="Chromosome 19"/>
</dbReference>
<dbReference type="EMBL" id="CM009308">
    <property type="protein sequence ID" value="PNS91205.1"/>
    <property type="molecule type" value="Genomic_DNA"/>
</dbReference>
<evidence type="ECO:0000313" key="1">
    <source>
        <dbReference type="EMBL" id="PNS91205.1"/>
    </source>
</evidence>
<sequence length="72" mass="7945">MGDHEGPWSRSVTFIALRRGAGLRSPQEGEPTSKFVAEGAARVAAPTQYQSKSLVEYGLDIQFSDRKFNSRT</sequence>
<organism evidence="1 2">
    <name type="scientific">Populus trichocarpa</name>
    <name type="common">Western balsam poplar</name>
    <name type="synonym">Populus balsamifera subsp. trichocarpa</name>
    <dbReference type="NCBI Taxonomy" id="3694"/>
    <lineage>
        <taxon>Eukaryota</taxon>
        <taxon>Viridiplantae</taxon>
        <taxon>Streptophyta</taxon>
        <taxon>Embryophyta</taxon>
        <taxon>Tracheophyta</taxon>
        <taxon>Spermatophyta</taxon>
        <taxon>Magnoliopsida</taxon>
        <taxon>eudicotyledons</taxon>
        <taxon>Gunneridae</taxon>
        <taxon>Pentapetalae</taxon>
        <taxon>rosids</taxon>
        <taxon>fabids</taxon>
        <taxon>Malpighiales</taxon>
        <taxon>Salicaceae</taxon>
        <taxon>Saliceae</taxon>
        <taxon>Populus</taxon>
    </lineage>
</organism>
<name>A0A2K1WRQ0_POPTR</name>
<evidence type="ECO:0000313" key="2">
    <source>
        <dbReference type="Proteomes" id="UP000006729"/>
    </source>
</evidence>
<reference evidence="1 2" key="1">
    <citation type="journal article" date="2006" name="Science">
        <title>The genome of black cottonwood, Populus trichocarpa (Torr. &amp; Gray).</title>
        <authorList>
            <person name="Tuskan G.A."/>
            <person name="Difazio S."/>
            <person name="Jansson S."/>
            <person name="Bohlmann J."/>
            <person name="Grigoriev I."/>
            <person name="Hellsten U."/>
            <person name="Putnam N."/>
            <person name="Ralph S."/>
            <person name="Rombauts S."/>
            <person name="Salamov A."/>
            <person name="Schein J."/>
            <person name="Sterck L."/>
            <person name="Aerts A."/>
            <person name="Bhalerao R.R."/>
            <person name="Bhalerao R.P."/>
            <person name="Blaudez D."/>
            <person name="Boerjan W."/>
            <person name="Brun A."/>
            <person name="Brunner A."/>
            <person name="Busov V."/>
            <person name="Campbell M."/>
            <person name="Carlson J."/>
            <person name="Chalot M."/>
            <person name="Chapman J."/>
            <person name="Chen G.L."/>
            <person name="Cooper D."/>
            <person name="Coutinho P.M."/>
            <person name="Couturier J."/>
            <person name="Covert S."/>
            <person name="Cronk Q."/>
            <person name="Cunningham R."/>
            <person name="Davis J."/>
            <person name="Degroeve S."/>
            <person name="Dejardin A."/>
            <person name="Depamphilis C."/>
            <person name="Detter J."/>
            <person name="Dirks B."/>
            <person name="Dubchak I."/>
            <person name="Duplessis S."/>
            <person name="Ehlting J."/>
            <person name="Ellis B."/>
            <person name="Gendler K."/>
            <person name="Goodstein D."/>
            <person name="Gribskov M."/>
            <person name="Grimwood J."/>
            <person name="Groover A."/>
            <person name="Gunter L."/>
            <person name="Hamberger B."/>
            <person name="Heinze B."/>
            <person name="Helariutta Y."/>
            <person name="Henrissat B."/>
            <person name="Holligan D."/>
            <person name="Holt R."/>
            <person name="Huang W."/>
            <person name="Islam-Faridi N."/>
            <person name="Jones S."/>
            <person name="Jones-Rhoades M."/>
            <person name="Jorgensen R."/>
            <person name="Joshi C."/>
            <person name="Kangasjarvi J."/>
            <person name="Karlsson J."/>
            <person name="Kelleher C."/>
            <person name="Kirkpatrick R."/>
            <person name="Kirst M."/>
            <person name="Kohler A."/>
            <person name="Kalluri U."/>
            <person name="Larimer F."/>
            <person name="Leebens-Mack J."/>
            <person name="Leple J.C."/>
            <person name="Locascio P."/>
            <person name="Lou Y."/>
            <person name="Lucas S."/>
            <person name="Martin F."/>
            <person name="Montanini B."/>
            <person name="Napoli C."/>
            <person name="Nelson D.R."/>
            <person name="Nelson C."/>
            <person name="Nieminen K."/>
            <person name="Nilsson O."/>
            <person name="Pereda V."/>
            <person name="Peter G."/>
            <person name="Philippe R."/>
            <person name="Pilate G."/>
            <person name="Poliakov A."/>
            <person name="Razumovskaya J."/>
            <person name="Richardson P."/>
            <person name="Rinaldi C."/>
            <person name="Ritland K."/>
            <person name="Rouze P."/>
            <person name="Ryaboy D."/>
            <person name="Schmutz J."/>
            <person name="Schrader J."/>
            <person name="Segerman B."/>
            <person name="Shin H."/>
            <person name="Siddiqui A."/>
            <person name="Sterky F."/>
            <person name="Terry A."/>
            <person name="Tsai C.J."/>
            <person name="Uberbacher E."/>
            <person name="Unneberg P."/>
            <person name="Vahala J."/>
            <person name="Wall K."/>
            <person name="Wessler S."/>
            <person name="Yang G."/>
            <person name="Yin T."/>
            <person name="Douglas C."/>
            <person name="Marra M."/>
            <person name="Sandberg G."/>
            <person name="Van de Peer Y."/>
            <person name="Rokhsar D."/>
        </authorList>
    </citation>
    <scope>NUCLEOTIDE SEQUENCE [LARGE SCALE GENOMIC DNA]</scope>
    <source>
        <strain evidence="2">cv. Nisqually</strain>
    </source>
</reference>
<accession>A0A2K1WRQ0</accession>
<dbReference type="AlphaFoldDB" id="A0A2K1WRQ0"/>